<dbReference type="InterPro" id="IPR006054">
    <property type="entry name" value="DnaQ"/>
</dbReference>
<reference evidence="9 10" key="1">
    <citation type="submission" date="2016-09" db="EMBL/GenBank/DDBJ databases">
        <title>Complete genome sequence of the Lysinibacillus sphaericus LMG 22257, a specie of Bacillus with ureolytic activity that can effectively biodeposit calcium carbonate.</title>
        <authorList>
            <person name="Yan W."/>
        </authorList>
    </citation>
    <scope>NUCLEOTIDE SEQUENCE [LARGE SCALE GENOMIC DNA]</scope>
    <source>
        <strain evidence="9 10">LMG 22257</strain>
    </source>
</reference>
<dbReference type="InterPro" id="IPR045028">
    <property type="entry name" value="DinG/Rad3-like"/>
</dbReference>
<dbReference type="KEGG" id="surl:BI350_11200"/>
<evidence type="ECO:0000259" key="8">
    <source>
        <dbReference type="PROSITE" id="PS51193"/>
    </source>
</evidence>
<dbReference type="InterPro" id="IPR027417">
    <property type="entry name" value="P-loop_NTPase"/>
</dbReference>
<dbReference type="NCBIfam" id="TIGR00573">
    <property type="entry name" value="dnaq"/>
    <property type="match status" value="1"/>
</dbReference>
<dbReference type="CDD" id="cd06127">
    <property type="entry name" value="DEDDh"/>
    <property type="match status" value="1"/>
</dbReference>
<dbReference type="SMART" id="SM00491">
    <property type="entry name" value="HELICc2"/>
    <property type="match status" value="1"/>
</dbReference>
<evidence type="ECO:0000313" key="10">
    <source>
        <dbReference type="Proteomes" id="UP000185746"/>
    </source>
</evidence>
<comment type="caution">
    <text evidence="6">Lacks conserved residue(s) required for the propagation of feature annotation.</text>
</comment>
<comment type="similarity">
    <text evidence="6 7">Belongs to the helicase family. DinG subfamily. Type 2 sub-subfamily.</text>
</comment>
<dbReference type="NCBIfam" id="TIGR01407">
    <property type="entry name" value="dinG_rel"/>
    <property type="match status" value="1"/>
</dbReference>
<evidence type="ECO:0000313" key="9">
    <source>
        <dbReference type="EMBL" id="AOV08046.1"/>
    </source>
</evidence>
<dbReference type="InterPro" id="IPR012337">
    <property type="entry name" value="RNaseH-like_sf"/>
</dbReference>
<dbReference type="Proteomes" id="UP000185746">
    <property type="component" value="Chromosome"/>
</dbReference>
<feature type="domain" description="Helicase ATP-binding" evidence="8">
    <location>
        <begin position="246"/>
        <end position="519"/>
    </location>
</feature>
<dbReference type="Pfam" id="PF00270">
    <property type="entry name" value="DEAD"/>
    <property type="match status" value="1"/>
</dbReference>
<dbReference type="SUPFAM" id="SSF53098">
    <property type="entry name" value="Ribonuclease H-like"/>
    <property type="match status" value="1"/>
</dbReference>
<keyword evidence="2 6" id="KW-0547">Nucleotide-binding</keyword>
<dbReference type="Gene3D" id="3.40.50.300">
    <property type="entry name" value="P-loop containing nucleotide triphosphate hydrolases"/>
    <property type="match status" value="2"/>
</dbReference>
<dbReference type="InterPro" id="IPR036397">
    <property type="entry name" value="RNaseH_sf"/>
</dbReference>
<dbReference type="Pfam" id="PF13307">
    <property type="entry name" value="Helicase_C_2"/>
    <property type="match status" value="1"/>
</dbReference>
<dbReference type="Gene3D" id="3.30.420.10">
    <property type="entry name" value="Ribonuclease H-like superfamily/Ribonuclease H"/>
    <property type="match status" value="1"/>
</dbReference>
<evidence type="ECO:0000256" key="2">
    <source>
        <dbReference type="ARBA" id="ARBA00022741"/>
    </source>
</evidence>
<evidence type="ECO:0000256" key="3">
    <source>
        <dbReference type="ARBA" id="ARBA00022801"/>
    </source>
</evidence>
<dbReference type="FunFam" id="3.40.50.300:FF:000437">
    <property type="entry name" value="ATP-dependent DNA helicase DinG"/>
    <property type="match status" value="1"/>
</dbReference>
<dbReference type="FunFam" id="3.30.420.10:FF:000045">
    <property type="entry name" value="3'-5' exonuclease DinG"/>
    <property type="match status" value="1"/>
</dbReference>
<organism evidence="9 10">
    <name type="scientific">Sporosarcina ureilytica</name>
    <dbReference type="NCBI Taxonomy" id="298596"/>
    <lineage>
        <taxon>Bacteria</taxon>
        <taxon>Bacillati</taxon>
        <taxon>Bacillota</taxon>
        <taxon>Bacilli</taxon>
        <taxon>Bacillales</taxon>
        <taxon>Caryophanaceae</taxon>
        <taxon>Sporosarcina</taxon>
    </lineage>
</organism>
<dbReference type="EMBL" id="CP017560">
    <property type="protein sequence ID" value="AOV08046.1"/>
    <property type="molecule type" value="Genomic_DNA"/>
</dbReference>
<dbReference type="SMART" id="SM00479">
    <property type="entry name" value="EXOIII"/>
    <property type="match status" value="1"/>
</dbReference>
<sequence>MDTKTYAVVDLETTGHSSAKGDRIIQIAIVLIKNGKIEQRYMRFVNPCQKIPPFIRELTNINDEDVEGAPTFEEIAEEVRGLLEGTVFVAHNTAFDLPFLQSEFKRCQVGKWSGRQIDTVELTKIVFPSLASYRLQDIAEELGIQLPSAHRADDDAEATSELLLQCYEKLHTLPLETLELLHKRSFKLKSDLASLFYTVLKNVRGKRQRIQYSKFRGIPFKPVTPTSSGQYGDGSYPTQEVQKTKLFKEAFPNFEKRSSQFSFMDTVWRTLTETSEVAAEVPTGIGKTIAYLLPAAFQSIEQGKPVVISTYTNYLVDKIVVSELEKISNMLNITLKATVLKGRNHYISLGKFEELLTLTDQSYDETFSIMQILVWLTETTTGDLGELNVSGGGQLFIDRIRNRSVSVSNEEREVDYYMQHLQACKHSNFIITNHAMLLSDINRTEPIFDQIAGLVVDEAHQLVQTAARLSETVFSYTTWKYIMGQLASTADGQLLSEIVALANRLGVSIPAMEQIATSFEQFSTAFDEVTSQLAYFVPETIKKQVGHRNTYALHELQNMQKQYEKVSTVMFNYLDIAEKIERRFAIHTVNMSKSERALIAEWSYWLRELKIKAGEWVELFLDNNKQKFAIWIERDQRSLPSSLMAIRHPLDSSATIQKFTERLKINRTGIVWTSGTLAIGHRTRYIPTQLGLDETVPIEVFDAPTHFYDGAEMYLVNNMPAIQQVSQSDYIEEVANAVIQTTMATGGRLFVLFTSKDMMKKTYDLIIDSEQLEEYALFAQGITGGSRMKLLKSFHQFNQSVLFGTSSFWEGVDVPGDALSAVIVVRLPFTSPEDPIFKAHAEKLTAEGKNPFTEYALPEAVMRMRQGFGRLIRSSSDKGAFIILDRRIETKSYGKYFIDALPNVHVKKVTLEVMVNELENCYNKGK</sequence>
<accession>A0A1D8JH62</accession>
<dbReference type="InterPro" id="IPR013520">
    <property type="entry name" value="Ribonucl_H"/>
</dbReference>
<dbReference type="InterPro" id="IPR006310">
    <property type="entry name" value="DinG"/>
</dbReference>
<dbReference type="PANTHER" id="PTHR11472:SF34">
    <property type="entry name" value="REGULATOR OF TELOMERE ELONGATION HELICASE 1"/>
    <property type="match status" value="1"/>
</dbReference>
<feature type="short sequence motif" description="DEAH box" evidence="6">
    <location>
        <begin position="457"/>
        <end position="460"/>
    </location>
</feature>
<dbReference type="InterPro" id="IPR006555">
    <property type="entry name" value="ATP-dep_Helicase_C"/>
</dbReference>
<dbReference type="RefSeq" id="WP_075528190.1">
    <property type="nucleotide sequence ID" value="NZ_CP017560.1"/>
</dbReference>
<protein>
    <recommendedName>
        <fullName evidence="6 7">3'-5' exonuclease DinG</fullName>
        <ecNumber evidence="6 7">3.1.-.-</ecNumber>
    </recommendedName>
</protein>
<dbReference type="GO" id="GO:0008408">
    <property type="term" value="F:3'-5' exonuclease activity"/>
    <property type="evidence" value="ECO:0007669"/>
    <property type="project" value="UniProtKB-UniRule"/>
</dbReference>
<keyword evidence="10" id="KW-1185">Reference proteome</keyword>
<comment type="function">
    <text evidence="6 7">3'-5' exonuclease.</text>
</comment>
<evidence type="ECO:0000256" key="5">
    <source>
        <dbReference type="ARBA" id="ARBA00022840"/>
    </source>
</evidence>
<proteinExistence type="inferred from homology"/>
<evidence type="ECO:0000256" key="1">
    <source>
        <dbReference type="ARBA" id="ARBA00022722"/>
    </source>
</evidence>
<gene>
    <name evidence="6 7" type="primary">dinG</name>
    <name evidence="9" type="ORF">BI350_11200</name>
</gene>
<dbReference type="PANTHER" id="PTHR11472">
    <property type="entry name" value="DNA REPAIR DEAD HELICASE RAD3/XP-D SUBFAMILY MEMBER"/>
    <property type="match status" value="1"/>
</dbReference>
<dbReference type="GO" id="GO:0003678">
    <property type="term" value="F:DNA helicase activity"/>
    <property type="evidence" value="ECO:0007669"/>
    <property type="project" value="TreeGrafter"/>
</dbReference>
<dbReference type="NCBIfam" id="NF005981">
    <property type="entry name" value="PRK08074.1"/>
    <property type="match status" value="1"/>
</dbReference>
<keyword evidence="1 6" id="KW-0540">Nuclease</keyword>
<dbReference type="GO" id="GO:0005524">
    <property type="term" value="F:ATP binding"/>
    <property type="evidence" value="ECO:0007669"/>
    <property type="project" value="UniProtKB-UniRule"/>
</dbReference>
<dbReference type="SUPFAM" id="SSF52540">
    <property type="entry name" value="P-loop containing nucleoside triphosphate hydrolases"/>
    <property type="match status" value="1"/>
</dbReference>
<evidence type="ECO:0000256" key="7">
    <source>
        <dbReference type="RuleBase" id="RU364106"/>
    </source>
</evidence>
<dbReference type="PROSITE" id="PS51193">
    <property type="entry name" value="HELICASE_ATP_BIND_2"/>
    <property type="match status" value="1"/>
</dbReference>
<evidence type="ECO:0000256" key="4">
    <source>
        <dbReference type="ARBA" id="ARBA00022839"/>
    </source>
</evidence>
<dbReference type="GO" id="GO:0003677">
    <property type="term" value="F:DNA binding"/>
    <property type="evidence" value="ECO:0007669"/>
    <property type="project" value="InterPro"/>
</dbReference>
<dbReference type="InterPro" id="IPR014013">
    <property type="entry name" value="Helic_SF1/SF2_ATP-bd_DinG/Rad3"/>
</dbReference>
<dbReference type="GO" id="GO:0003887">
    <property type="term" value="F:DNA-directed DNA polymerase activity"/>
    <property type="evidence" value="ECO:0007669"/>
    <property type="project" value="InterPro"/>
</dbReference>
<dbReference type="AlphaFoldDB" id="A0A1D8JH62"/>
<keyword evidence="5 6" id="KW-0067">ATP-binding</keyword>
<dbReference type="Pfam" id="PF00929">
    <property type="entry name" value="RNase_T"/>
    <property type="match status" value="1"/>
</dbReference>
<keyword evidence="4 6" id="KW-0269">Exonuclease</keyword>
<dbReference type="InterPro" id="IPR011545">
    <property type="entry name" value="DEAD/DEAH_box_helicase_dom"/>
</dbReference>
<evidence type="ECO:0000256" key="6">
    <source>
        <dbReference type="HAMAP-Rule" id="MF_02206"/>
    </source>
</evidence>
<dbReference type="HAMAP" id="MF_02206">
    <property type="entry name" value="DinG_exonucl"/>
    <property type="match status" value="1"/>
</dbReference>
<dbReference type="EC" id="3.1.-.-" evidence="6 7"/>
<dbReference type="GO" id="GO:0006260">
    <property type="term" value="P:DNA replication"/>
    <property type="evidence" value="ECO:0007669"/>
    <property type="project" value="InterPro"/>
</dbReference>
<dbReference type="GO" id="GO:0016818">
    <property type="term" value="F:hydrolase activity, acting on acid anhydrides, in phosphorus-containing anhydrides"/>
    <property type="evidence" value="ECO:0007669"/>
    <property type="project" value="InterPro"/>
</dbReference>
<name>A0A1D8JH62_9BACL</name>
<keyword evidence="3 6" id="KW-0378">Hydrolase</keyword>